<comment type="subcellular location">
    <subcellularLocation>
        <location evidence="1">Membrane</location>
        <topology evidence="1">Multi-pass membrane protein</topology>
    </subcellularLocation>
</comment>
<keyword evidence="4 6" id="KW-1133">Transmembrane helix</keyword>
<comment type="caution">
    <text evidence="7">The sequence shown here is derived from an EMBL/GenBank/DDBJ whole genome shotgun (WGS) entry which is preliminary data.</text>
</comment>
<proteinExistence type="inferred from homology"/>
<dbReference type="PANTHER" id="PTHR31621">
    <property type="entry name" value="PROTEIN DMP3"/>
    <property type="match status" value="1"/>
</dbReference>
<feature type="transmembrane region" description="Helical" evidence="6">
    <location>
        <begin position="21"/>
        <end position="42"/>
    </location>
</feature>
<dbReference type="AlphaFoldDB" id="A0AAN7Q563"/>
<reference evidence="7 8" key="1">
    <citation type="journal article" date="2023" name="Hortic Res">
        <title>Pangenome of water caltrop reveals structural variations and asymmetric subgenome divergence after allopolyploidization.</title>
        <authorList>
            <person name="Zhang X."/>
            <person name="Chen Y."/>
            <person name="Wang L."/>
            <person name="Yuan Y."/>
            <person name="Fang M."/>
            <person name="Shi L."/>
            <person name="Lu R."/>
            <person name="Comes H.P."/>
            <person name="Ma Y."/>
            <person name="Chen Y."/>
            <person name="Huang G."/>
            <person name="Zhou Y."/>
            <person name="Zheng Z."/>
            <person name="Qiu Y."/>
        </authorList>
    </citation>
    <scope>NUCLEOTIDE SEQUENCE [LARGE SCALE GENOMIC DNA]</scope>
    <source>
        <tissue evidence="7">Roots</tissue>
    </source>
</reference>
<evidence type="ECO:0000256" key="2">
    <source>
        <dbReference type="ARBA" id="ARBA00008707"/>
    </source>
</evidence>
<evidence type="ECO:0000256" key="5">
    <source>
        <dbReference type="ARBA" id="ARBA00023136"/>
    </source>
</evidence>
<organism evidence="7 8">
    <name type="scientific">Trapa incisa</name>
    <dbReference type="NCBI Taxonomy" id="236973"/>
    <lineage>
        <taxon>Eukaryota</taxon>
        <taxon>Viridiplantae</taxon>
        <taxon>Streptophyta</taxon>
        <taxon>Embryophyta</taxon>
        <taxon>Tracheophyta</taxon>
        <taxon>Spermatophyta</taxon>
        <taxon>Magnoliopsida</taxon>
        <taxon>eudicotyledons</taxon>
        <taxon>Gunneridae</taxon>
        <taxon>Pentapetalae</taxon>
        <taxon>rosids</taxon>
        <taxon>malvids</taxon>
        <taxon>Myrtales</taxon>
        <taxon>Lythraceae</taxon>
        <taxon>Trapa</taxon>
    </lineage>
</organism>
<comment type="similarity">
    <text evidence="2">Belongs to the plant DMP1 protein family.</text>
</comment>
<sequence>MAHETPSSNTSSLKSIKDMGLCGLGNLIKLLPTGTAFMFHFLNPLLTNNGDCNLGNRLLSQALIGLCGLSCFLSTFTDSYADLEGSIHYGIATTTGLWPSGDGSVDLSKYKLQVADFVHAILSFSVFMVVSLLDSNTAQCLYPKYAKDSEDMLKVVPAIAGLVSGLIFTVFPNKRHGIGYPFDSNIYEESPKLES</sequence>
<dbReference type="EMBL" id="JAXIOK010000011">
    <property type="protein sequence ID" value="KAK4759184.1"/>
    <property type="molecule type" value="Genomic_DNA"/>
</dbReference>
<dbReference type="GO" id="GO:0005737">
    <property type="term" value="C:cytoplasm"/>
    <property type="evidence" value="ECO:0007669"/>
    <property type="project" value="UniProtKB-ARBA"/>
</dbReference>
<dbReference type="Pfam" id="PF05078">
    <property type="entry name" value="DUF679"/>
    <property type="match status" value="1"/>
</dbReference>
<dbReference type="GO" id="GO:0010256">
    <property type="term" value="P:endomembrane system organization"/>
    <property type="evidence" value="ECO:0007669"/>
    <property type="project" value="TreeGrafter"/>
</dbReference>
<evidence type="ECO:0000256" key="3">
    <source>
        <dbReference type="ARBA" id="ARBA00022692"/>
    </source>
</evidence>
<evidence type="ECO:0000256" key="1">
    <source>
        <dbReference type="ARBA" id="ARBA00004141"/>
    </source>
</evidence>
<keyword evidence="3 6" id="KW-0812">Transmembrane</keyword>
<evidence type="ECO:0000313" key="8">
    <source>
        <dbReference type="Proteomes" id="UP001345219"/>
    </source>
</evidence>
<protein>
    <submittedName>
        <fullName evidence="7">Uncharacterized protein</fullName>
    </submittedName>
</protein>
<dbReference type="PANTHER" id="PTHR31621:SF66">
    <property type="entry name" value="PROTEIN DMP2"/>
    <property type="match status" value="1"/>
</dbReference>
<dbReference type="Proteomes" id="UP001345219">
    <property type="component" value="Chromosome 17"/>
</dbReference>
<evidence type="ECO:0000256" key="4">
    <source>
        <dbReference type="ARBA" id="ARBA00022989"/>
    </source>
</evidence>
<name>A0AAN7Q563_9MYRT</name>
<feature type="transmembrane region" description="Helical" evidence="6">
    <location>
        <begin position="153"/>
        <end position="171"/>
    </location>
</feature>
<evidence type="ECO:0000313" key="7">
    <source>
        <dbReference type="EMBL" id="KAK4759184.1"/>
    </source>
</evidence>
<feature type="transmembrane region" description="Helical" evidence="6">
    <location>
        <begin position="114"/>
        <end position="133"/>
    </location>
</feature>
<accession>A0AAN7Q563</accession>
<dbReference type="GO" id="GO:0016020">
    <property type="term" value="C:membrane"/>
    <property type="evidence" value="ECO:0007669"/>
    <property type="project" value="UniProtKB-SubCell"/>
</dbReference>
<keyword evidence="5 6" id="KW-0472">Membrane</keyword>
<gene>
    <name evidence="7" type="ORF">SAY87_022315</name>
</gene>
<dbReference type="InterPro" id="IPR007770">
    <property type="entry name" value="DMP"/>
</dbReference>
<keyword evidence="8" id="KW-1185">Reference proteome</keyword>
<evidence type="ECO:0000256" key="6">
    <source>
        <dbReference type="SAM" id="Phobius"/>
    </source>
</evidence>